<dbReference type="InterPro" id="IPR045085">
    <property type="entry name" value="HLD_clamp_pol_III_gamma_tau"/>
</dbReference>
<dbReference type="NCBIfam" id="NF004046">
    <property type="entry name" value="PRK05563.1"/>
    <property type="match status" value="1"/>
</dbReference>
<dbReference type="RefSeq" id="WP_264842580.1">
    <property type="nucleotide sequence ID" value="NZ_AP025628.1"/>
</dbReference>
<dbReference type="InterPro" id="IPR027417">
    <property type="entry name" value="P-loop_NTPase"/>
</dbReference>
<gene>
    <name evidence="14" type="ORF">caldi_30470</name>
</gene>
<dbReference type="InterPro" id="IPR001270">
    <property type="entry name" value="ClpA/B"/>
</dbReference>
<evidence type="ECO:0000256" key="6">
    <source>
        <dbReference type="ARBA" id="ARBA00022723"/>
    </source>
</evidence>
<dbReference type="Proteomes" id="UP001163687">
    <property type="component" value="Chromosome"/>
</dbReference>
<organism evidence="14 15">
    <name type="scientific">Caldinitratiruptor microaerophilus</name>
    <dbReference type="NCBI Taxonomy" id="671077"/>
    <lineage>
        <taxon>Bacteria</taxon>
        <taxon>Bacillati</taxon>
        <taxon>Bacillota</taxon>
        <taxon>Clostridia</taxon>
        <taxon>Eubacteriales</taxon>
        <taxon>Symbiobacteriaceae</taxon>
        <taxon>Caldinitratiruptor</taxon>
    </lineage>
</organism>
<evidence type="ECO:0000256" key="10">
    <source>
        <dbReference type="ARBA" id="ARBA00022932"/>
    </source>
</evidence>
<dbReference type="InterPro" id="IPR008921">
    <property type="entry name" value="DNA_pol3_clamp-load_cplx_C"/>
</dbReference>
<dbReference type="KEGG" id="cmic:caldi_30470"/>
<feature type="compositionally biased region" description="Basic and acidic residues" evidence="12">
    <location>
        <begin position="551"/>
        <end position="576"/>
    </location>
</feature>
<dbReference type="GO" id="GO:0009360">
    <property type="term" value="C:DNA polymerase III complex"/>
    <property type="evidence" value="ECO:0007669"/>
    <property type="project" value="InterPro"/>
</dbReference>
<dbReference type="GO" id="GO:0003677">
    <property type="term" value="F:DNA binding"/>
    <property type="evidence" value="ECO:0007669"/>
    <property type="project" value="InterPro"/>
</dbReference>
<dbReference type="GO" id="GO:0046872">
    <property type="term" value="F:metal ion binding"/>
    <property type="evidence" value="ECO:0007669"/>
    <property type="project" value="UniProtKB-KW"/>
</dbReference>
<reference evidence="14" key="1">
    <citation type="submission" date="2022-03" db="EMBL/GenBank/DDBJ databases">
        <title>Complete genome sequence of Caldinitratiruptor microaerophilus.</title>
        <authorList>
            <person name="Mukaiyama R."/>
            <person name="Nishiyama T."/>
            <person name="Ueda K."/>
        </authorList>
    </citation>
    <scope>NUCLEOTIDE SEQUENCE</scope>
    <source>
        <strain evidence="14">JCM 16183</strain>
    </source>
</reference>
<evidence type="ECO:0000256" key="2">
    <source>
        <dbReference type="ARBA" id="ARBA00012417"/>
    </source>
</evidence>
<dbReference type="Gene3D" id="1.10.8.60">
    <property type="match status" value="1"/>
</dbReference>
<dbReference type="InterPro" id="IPR012763">
    <property type="entry name" value="DNA_pol_III_sug/sutau_N"/>
</dbReference>
<keyword evidence="7" id="KW-0547">Nucleotide-binding</keyword>
<keyword evidence="3" id="KW-0808">Transferase</keyword>
<dbReference type="NCBIfam" id="TIGR02397">
    <property type="entry name" value="dnaX_nterm"/>
    <property type="match status" value="1"/>
</dbReference>
<dbReference type="Gene3D" id="3.40.50.300">
    <property type="entry name" value="P-loop containing nucleotide triphosphate hydrolases"/>
    <property type="match status" value="1"/>
</dbReference>
<dbReference type="Pfam" id="PF12169">
    <property type="entry name" value="DNA_pol3_gamma3"/>
    <property type="match status" value="1"/>
</dbReference>
<evidence type="ECO:0000256" key="7">
    <source>
        <dbReference type="ARBA" id="ARBA00022741"/>
    </source>
</evidence>
<dbReference type="EMBL" id="AP025628">
    <property type="protein sequence ID" value="BDG61957.1"/>
    <property type="molecule type" value="Genomic_DNA"/>
</dbReference>
<dbReference type="GO" id="GO:0006261">
    <property type="term" value="P:DNA-templated DNA replication"/>
    <property type="evidence" value="ECO:0007669"/>
    <property type="project" value="TreeGrafter"/>
</dbReference>
<evidence type="ECO:0000256" key="12">
    <source>
        <dbReference type="SAM" id="MobiDB-lite"/>
    </source>
</evidence>
<dbReference type="PANTHER" id="PTHR11669">
    <property type="entry name" value="REPLICATION FACTOR C / DNA POLYMERASE III GAMMA-TAU SUBUNIT"/>
    <property type="match status" value="1"/>
</dbReference>
<evidence type="ECO:0000256" key="8">
    <source>
        <dbReference type="ARBA" id="ARBA00022833"/>
    </source>
</evidence>
<evidence type="ECO:0000256" key="11">
    <source>
        <dbReference type="ARBA" id="ARBA00049244"/>
    </source>
</evidence>
<dbReference type="SMART" id="SM00382">
    <property type="entry name" value="AAA"/>
    <property type="match status" value="1"/>
</dbReference>
<keyword evidence="4" id="KW-0548">Nucleotidyltransferase</keyword>
<dbReference type="SUPFAM" id="SSF48019">
    <property type="entry name" value="post-AAA+ oligomerization domain-like"/>
    <property type="match status" value="1"/>
</dbReference>
<keyword evidence="5" id="KW-0235">DNA replication</keyword>
<dbReference type="PANTHER" id="PTHR11669:SF0">
    <property type="entry name" value="PROTEIN STICHEL-LIKE 2"/>
    <property type="match status" value="1"/>
</dbReference>
<dbReference type="InterPro" id="IPR022754">
    <property type="entry name" value="DNA_pol_III_gamma-3"/>
</dbReference>
<dbReference type="SUPFAM" id="SSF52540">
    <property type="entry name" value="P-loop containing nucleoside triphosphate hydrolases"/>
    <property type="match status" value="1"/>
</dbReference>
<dbReference type="FunFam" id="3.40.50.300:FF:000014">
    <property type="entry name" value="DNA polymerase III subunit gamma/tau"/>
    <property type="match status" value="1"/>
</dbReference>
<evidence type="ECO:0000256" key="3">
    <source>
        <dbReference type="ARBA" id="ARBA00022679"/>
    </source>
</evidence>
<dbReference type="CDD" id="cd00009">
    <property type="entry name" value="AAA"/>
    <property type="match status" value="1"/>
</dbReference>
<dbReference type="Gene3D" id="1.20.272.10">
    <property type="match status" value="1"/>
</dbReference>
<feature type="domain" description="AAA+ ATPase" evidence="13">
    <location>
        <begin position="37"/>
        <end position="188"/>
    </location>
</feature>
<keyword evidence="6" id="KW-0479">Metal-binding</keyword>
<dbReference type="AlphaFoldDB" id="A0AA35CMP3"/>
<evidence type="ECO:0000256" key="5">
    <source>
        <dbReference type="ARBA" id="ARBA00022705"/>
    </source>
</evidence>
<dbReference type="GO" id="GO:0005524">
    <property type="term" value="F:ATP binding"/>
    <property type="evidence" value="ECO:0007669"/>
    <property type="project" value="UniProtKB-KW"/>
</dbReference>
<dbReference type="Pfam" id="PF22608">
    <property type="entry name" value="DNAX_ATPase_lid"/>
    <property type="match status" value="1"/>
</dbReference>
<dbReference type="EC" id="2.7.7.7" evidence="2"/>
<comment type="catalytic activity">
    <reaction evidence="11">
        <text>DNA(n) + a 2'-deoxyribonucleoside 5'-triphosphate = DNA(n+1) + diphosphate</text>
        <dbReference type="Rhea" id="RHEA:22508"/>
        <dbReference type="Rhea" id="RHEA-COMP:17339"/>
        <dbReference type="Rhea" id="RHEA-COMP:17340"/>
        <dbReference type="ChEBI" id="CHEBI:33019"/>
        <dbReference type="ChEBI" id="CHEBI:61560"/>
        <dbReference type="ChEBI" id="CHEBI:173112"/>
        <dbReference type="EC" id="2.7.7.7"/>
    </reaction>
</comment>
<accession>A0AA35CMP3</accession>
<evidence type="ECO:0000256" key="9">
    <source>
        <dbReference type="ARBA" id="ARBA00022840"/>
    </source>
</evidence>
<feature type="compositionally biased region" description="Low complexity" evidence="12">
    <location>
        <begin position="375"/>
        <end position="417"/>
    </location>
</feature>
<dbReference type="InterPro" id="IPR003593">
    <property type="entry name" value="AAA+_ATPase"/>
</dbReference>
<keyword evidence="8" id="KW-0862">Zinc</keyword>
<evidence type="ECO:0000256" key="4">
    <source>
        <dbReference type="ARBA" id="ARBA00022695"/>
    </source>
</evidence>
<dbReference type="Pfam" id="PF13177">
    <property type="entry name" value="DNA_pol3_delta2"/>
    <property type="match status" value="1"/>
</dbReference>
<name>A0AA35CMP3_9FIRM</name>
<dbReference type="CDD" id="cd18137">
    <property type="entry name" value="HLD_clamp_pol_III_gamma_tau"/>
    <property type="match status" value="1"/>
</dbReference>
<evidence type="ECO:0000256" key="1">
    <source>
        <dbReference type="ARBA" id="ARBA00006360"/>
    </source>
</evidence>
<proteinExistence type="inferred from homology"/>
<protein>
    <recommendedName>
        <fullName evidence="2">DNA-directed DNA polymerase</fullName>
        <ecNumber evidence="2">2.7.7.7</ecNumber>
    </recommendedName>
</protein>
<dbReference type="FunFam" id="1.10.8.60:FF:000013">
    <property type="entry name" value="DNA polymerase III subunit gamma/tau"/>
    <property type="match status" value="1"/>
</dbReference>
<evidence type="ECO:0000313" key="14">
    <source>
        <dbReference type="EMBL" id="BDG61957.1"/>
    </source>
</evidence>
<feature type="region of interest" description="Disordered" evidence="12">
    <location>
        <begin position="537"/>
        <end position="576"/>
    </location>
</feature>
<sequence>MAGLALYRQWRPQSFRDVVGQEHVTRVLRNALVAGRFSHAYLFSGPRGTGKTSVARILAKAINCQAPEDGEPCNRCPACERVTGGRSMDVIEIDAASNRGIDEIRDLREKVRYAPGDLRYKVYIIDEVHMLTEPAFNALLKTLEEPPAHVVFVLATTEAHKVPVTIRSRCQRHEFHRLTVSQITERLRRVCEDGGFRVEDAALRVLARQAEGGMRDALSLLDQLVTYAGEGGTVTLDDALTVLGAAPLESFLRIDDAVLAHDPGAALAVLDELVRQGKDLRQLAQDYLGHLRDLLLTGVDDGAALVDLPEGAREAVRDRAARFGREDLLAAIRLMARTESELRHTAHPRLLLEVALVRLCSRLFPAEAEEGRARAAAAAGESRSGAPRSGSARDPGTAAALAGGLGPEAGPAPAAGAHPGGPPSGAAAPDTGSTANPWAGPGSGAAHRAAGGETPLLDRVRQAWPEVIALFASAPRSRPYQPFVEQAVPHRIEGQTLVLAFPSTPEGRTARDMLEKKAKWVEEAVKRQGLPPLRVATTLMSGAPPAGEDGAGDRPDPVELLRRRLGPDVPVDLKED</sequence>
<comment type="similarity">
    <text evidence="1">Belongs to the DnaX/STICHEL family.</text>
</comment>
<dbReference type="InterPro" id="IPR050238">
    <property type="entry name" value="DNA_Rep/Repair_Clamp_Loader"/>
</dbReference>
<dbReference type="PRINTS" id="PR00300">
    <property type="entry name" value="CLPPROTEASEA"/>
</dbReference>
<dbReference type="GO" id="GO:0003887">
    <property type="term" value="F:DNA-directed DNA polymerase activity"/>
    <property type="evidence" value="ECO:0007669"/>
    <property type="project" value="UniProtKB-KW"/>
</dbReference>
<evidence type="ECO:0000259" key="13">
    <source>
        <dbReference type="SMART" id="SM00382"/>
    </source>
</evidence>
<keyword evidence="10" id="KW-0239">DNA-directed DNA polymerase</keyword>
<keyword evidence="15" id="KW-1185">Reference proteome</keyword>
<evidence type="ECO:0000313" key="15">
    <source>
        <dbReference type="Proteomes" id="UP001163687"/>
    </source>
</evidence>
<feature type="region of interest" description="Disordered" evidence="12">
    <location>
        <begin position="375"/>
        <end position="451"/>
    </location>
</feature>
<keyword evidence="9" id="KW-0067">ATP-binding</keyword>